<evidence type="ECO:0000313" key="3">
    <source>
        <dbReference type="Proteomes" id="UP000027222"/>
    </source>
</evidence>
<reference evidence="3" key="1">
    <citation type="journal article" date="2014" name="Proc. Natl. Acad. Sci. U.S.A.">
        <title>Extensive sampling of basidiomycete genomes demonstrates inadequacy of the white-rot/brown-rot paradigm for wood decay fungi.</title>
        <authorList>
            <person name="Riley R."/>
            <person name="Salamov A.A."/>
            <person name="Brown D.W."/>
            <person name="Nagy L.G."/>
            <person name="Floudas D."/>
            <person name="Held B.W."/>
            <person name="Levasseur A."/>
            <person name="Lombard V."/>
            <person name="Morin E."/>
            <person name="Otillar R."/>
            <person name="Lindquist E.A."/>
            <person name="Sun H."/>
            <person name="LaButti K.M."/>
            <person name="Schmutz J."/>
            <person name="Jabbour D."/>
            <person name="Luo H."/>
            <person name="Baker S.E."/>
            <person name="Pisabarro A.G."/>
            <person name="Walton J.D."/>
            <person name="Blanchette R.A."/>
            <person name="Henrissat B."/>
            <person name="Martin F."/>
            <person name="Cullen D."/>
            <person name="Hibbett D.S."/>
            <person name="Grigoriev I.V."/>
        </authorList>
    </citation>
    <scope>NUCLEOTIDE SEQUENCE [LARGE SCALE GENOMIC DNA]</scope>
    <source>
        <strain evidence="3">CBS 339.88</strain>
    </source>
</reference>
<dbReference type="Gene3D" id="3.80.10.10">
    <property type="entry name" value="Ribonuclease Inhibitor"/>
    <property type="match status" value="1"/>
</dbReference>
<dbReference type="EMBL" id="KL142373">
    <property type="protein sequence ID" value="KDR79190.1"/>
    <property type="molecule type" value="Genomic_DNA"/>
</dbReference>
<dbReference type="Proteomes" id="UP000027222">
    <property type="component" value="Unassembled WGS sequence"/>
</dbReference>
<sequence>MSDSDSWMYERLPQHLVKKPKKQKLKQQVESQYPPEMAAALSSNAPPQEDAVRATRAFRQEPAEALRILDSKISDIDKQVESLQKQKQSPNEEAAPHRIRVKACDNVFSPIRHVPFDILSEIMLYALPARPFPQQRSVPLSASHVCSAWRTAALSSPHLWTTLFLKISGSGRFGIYEALVEEWLKRAKGLPLSFFIHFRLRGGKIDEDIAGFRPLLRSFAHFAPHIRHLGIGAYWVHFVFRLFLDMDPDWDLRGLERLDFCSSGAELYNEDSVELFDRPKIEPVVIFKQAPLLRKLAIKNTLMTCHNVSNVLPWSRLTNVHIEEGLTVDYWIQVMVLSPQMQVGRFYIRDTFVVNFLHQPTREHLHLENLSLRILYDYPHPVDLIKSFTFPKLNTLTLANNKKMRSEGLPSPRDLPQFSSLRSLSLQTWTYPVEYLIELLQQVQGLEMLEVHFDSDIYPQLLSALIYSPPCTILPRLSTLRLSNFYDQLLDSDTIYDMVRSRCLNMPPEFQPLKCLYIYLIGTSRHLVADRQELVEKLKSCVDAGLILVIPDTRRSSNWLVDLIPRIRDWEDWSPSL</sequence>
<dbReference type="SUPFAM" id="SSF52047">
    <property type="entry name" value="RNI-like"/>
    <property type="match status" value="1"/>
</dbReference>
<accession>A0A067T7L0</accession>
<evidence type="ECO:0000313" key="2">
    <source>
        <dbReference type="EMBL" id="KDR79190.1"/>
    </source>
</evidence>
<feature type="region of interest" description="Disordered" evidence="1">
    <location>
        <begin position="18"/>
        <end position="53"/>
    </location>
</feature>
<protein>
    <submittedName>
        <fullName evidence="2">Uncharacterized protein</fullName>
    </submittedName>
</protein>
<dbReference type="Gene3D" id="1.20.1280.50">
    <property type="match status" value="1"/>
</dbReference>
<keyword evidence="3" id="KW-1185">Reference proteome</keyword>
<evidence type="ECO:0000256" key="1">
    <source>
        <dbReference type="SAM" id="MobiDB-lite"/>
    </source>
</evidence>
<dbReference type="InterPro" id="IPR032675">
    <property type="entry name" value="LRR_dom_sf"/>
</dbReference>
<organism evidence="2 3">
    <name type="scientific">Galerina marginata (strain CBS 339.88)</name>
    <dbReference type="NCBI Taxonomy" id="685588"/>
    <lineage>
        <taxon>Eukaryota</taxon>
        <taxon>Fungi</taxon>
        <taxon>Dikarya</taxon>
        <taxon>Basidiomycota</taxon>
        <taxon>Agaricomycotina</taxon>
        <taxon>Agaricomycetes</taxon>
        <taxon>Agaricomycetidae</taxon>
        <taxon>Agaricales</taxon>
        <taxon>Agaricineae</taxon>
        <taxon>Strophariaceae</taxon>
        <taxon>Galerina</taxon>
    </lineage>
</organism>
<dbReference type="AlphaFoldDB" id="A0A067T7L0"/>
<gene>
    <name evidence="2" type="ORF">GALMADRAFT_243089</name>
</gene>
<proteinExistence type="predicted"/>
<dbReference type="STRING" id="685588.A0A067T7L0"/>
<name>A0A067T7L0_GALM3</name>
<dbReference type="OrthoDB" id="2925107at2759"/>
<dbReference type="HOGENOM" id="CLU_436801_0_0_1"/>